<organism evidence="2 3">
    <name type="scientific">Forsythia ovata</name>
    <dbReference type="NCBI Taxonomy" id="205694"/>
    <lineage>
        <taxon>Eukaryota</taxon>
        <taxon>Viridiplantae</taxon>
        <taxon>Streptophyta</taxon>
        <taxon>Embryophyta</taxon>
        <taxon>Tracheophyta</taxon>
        <taxon>Spermatophyta</taxon>
        <taxon>Magnoliopsida</taxon>
        <taxon>eudicotyledons</taxon>
        <taxon>Gunneridae</taxon>
        <taxon>Pentapetalae</taxon>
        <taxon>asterids</taxon>
        <taxon>lamiids</taxon>
        <taxon>Lamiales</taxon>
        <taxon>Oleaceae</taxon>
        <taxon>Forsythieae</taxon>
        <taxon>Forsythia</taxon>
    </lineage>
</organism>
<feature type="coiled-coil region" evidence="1">
    <location>
        <begin position="36"/>
        <end position="105"/>
    </location>
</feature>
<keyword evidence="1" id="KW-0175">Coiled coil</keyword>
<name>A0ABD1VNU6_9LAMI</name>
<dbReference type="AlphaFoldDB" id="A0ABD1VNU6"/>
<dbReference type="Proteomes" id="UP001604277">
    <property type="component" value="Unassembled WGS sequence"/>
</dbReference>
<reference evidence="3" key="1">
    <citation type="submission" date="2024-07" db="EMBL/GenBank/DDBJ databases">
        <title>Two chromosome-level genome assemblies of Korean endemic species Abeliophyllum distichum and Forsythia ovata (Oleaceae).</title>
        <authorList>
            <person name="Jang H."/>
        </authorList>
    </citation>
    <scope>NUCLEOTIDE SEQUENCE [LARGE SCALE GENOMIC DNA]</scope>
</reference>
<comment type="caution">
    <text evidence="2">The sequence shown here is derived from an EMBL/GenBank/DDBJ whole genome shotgun (WGS) entry which is preliminary data.</text>
</comment>
<dbReference type="EMBL" id="JBFOLJ010000005">
    <property type="protein sequence ID" value="KAL2538433.1"/>
    <property type="molecule type" value="Genomic_DNA"/>
</dbReference>
<proteinExistence type="predicted"/>
<evidence type="ECO:0000313" key="3">
    <source>
        <dbReference type="Proteomes" id="UP001604277"/>
    </source>
</evidence>
<protein>
    <submittedName>
        <fullName evidence="2">Uncharacterized protein</fullName>
    </submittedName>
</protein>
<evidence type="ECO:0000256" key="1">
    <source>
        <dbReference type="SAM" id="Coils"/>
    </source>
</evidence>
<accession>A0ABD1VNU6</accession>
<gene>
    <name evidence="2" type="ORF">Fot_19824</name>
</gene>
<sequence length="109" mass="12201">MEGWAAYSDKSSVKKKLNAAKALIVRSLVFIEEGTLNESKKDLKPLTEERDKLKKDLETAESDVAEFSKRFALANQAQEIMAKALSEANAQRESLMGRITQLEEANAQR</sequence>
<evidence type="ECO:0000313" key="2">
    <source>
        <dbReference type="EMBL" id="KAL2538433.1"/>
    </source>
</evidence>
<keyword evidence="3" id="KW-1185">Reference proteome</keyword>